<dbReference type="Gene3D" id="3.10.129.10">
    <property type="entry name" value="Hotdog Thioesterase"/>
    <property type="match status" value="1"/>
</dbReference>
<dbReference type="Pfam" id="PF13279">
    <property type="entry name" value="4HBT_2"/>
    <property type="match status" value="1"/>
</dbReference>
<reference evidence="2 3" key="1">
    <citation type="submission" date="2020-04" db="EMBL/GenBank/DDBJ databases">
        <authorList>
            <person name="Yoon J."/>
        </authorList>
    </citation>
    <scope>NUCLEOTIDE SEQUENCE [LARGE SCALE GENOMIC DNA]</scope>
    <source>
        <strain evidence="2 3">KMU-166</strain>
    </source>
</reference>
<dbReference type="CDD" id="cd00586">
    <property type="entry name" value="4HBT"/>
    <property type="match status" value="1"/>
</dbReference>
<keyword evidence="1" id="KW-0378">Hydrolase</keyword>
<dbReference type="PANTHER" id="PTHR31793:SF37">
    <property type="entry name" value="ACYL-COA THIOESTER HYDROLASE YBGC"/>
    <property type="match status" value="1"/>
</dbReference>
<evidence type="ECO:0000256" key="1">
    <source>
        <dbReference type="ARBA" id="ARBA00022801"/>
    </source>
</evidence>
<dbReference type="SUPFAM" id="SSF54637">
    <property type="entry name" value="Thioesterase/thiol ester dehydrase-isomerase"/>
    <property type="match status" value="1"/>
</dbReference>
<accession>A0ABX1GJR3</accession>
<dbReference type="InterPro" id="IPR050563">
    <property type="entry name" value="4-hydroxybenzoyl-CoA_TE"/>
</dbReference>
<dbReference type="RefSeq" id="WP_168451967.1">
    <property type="nucleotide sequence ID" value="NZ_JAAWWK010000008.1"/>
</dbReference>
<protein>
    <submittedName>
        <fullName evidence="2">Acyl-CoA thioesterase</fullName>
    </submittedName>
</protein>
<keyword evidence="3" id="KW-1185">Reference proteome</keyword>
<name>A0ABX1GJR3_9GAMM</name>
<dbReference type="InterPro" id="IPR029069">
    <property type="entry name" value="HotDog_dom_sf"/>
</dbReference>
<evidence type="ECO:0000313" key="3">
    <source>
        <dbReference type="Proteomes" id="UP000765845"/>
    </source>
</evidence>
<proteinExistence type="predicted"/>
<comment type="caution">
    <text evidence="2">The sequence shown here is derived from an EMBL/GenBank/DDBJ whole genome shotgun (WGS) entry which is preliminary data.</text>
</comment>
<sequence>MQPDNFDFQWDLPTPFCQALIVEEKDIDGLGHTNNSVYVNWCQQVGWAHSVALGLNLDHYRELDAAMVIRHAEYDYIGATYLGEPCIMGTWLTACDNRLTMERRFQLVRHRDGHTLLRAKWQLVSIKLSSGRARRMPEEFKHCYGAAVIPSPSISLAK</sequence>
<dbReference type="PANTHER" id="PTHR31793">
    <property type="entry name" value="4-HYDROXYBENZOYL-COA THIOESTERASE FAMILY MEMBER"/>
    <property type="match status" value="1"/>
</dbReference>
<gene>
    <name evidence="2" type="ORF">HCU74_18745</name>
</gene>
<dbReference type="Proteomes" id="UP000765845">
    <property type="component" value="Unassembled WGS sequence"/>
</dbReference>
<dbReference type="EMBL" id="JAAWWK010000008">
    <property type="protein sequence ID" value="NKI19450.1"/>
    <property type="molecule type" value="Genomic_DNA"/>
</dbReference>
<organism evidence="2 3">
    <name type="scientific">Spongiibacter thalassae</name>
    <dbReference type="NCBI Taxonomy" id="2721624"/>
    <lineage>
        <taxon>Bacteria</taxon>
        <taxon>Pseudomonadati</taxon>
        <taxon>Pseudomonadota</taxon>
        <taxon>Gammaproteobacteria</taxon>
        <taxon>Cellvibrionales</taxon>
        <taxon>Spongiibacteraceae</taxon>
        <taxon>Spongiibacter</taxon>
    </lineage>
</organism>
<evidence type="ECO:0000313" key="2">
    <source>
        <dbReference type="EMBL" id="NKI19450.1"/>
    </source>
</evidence>